<accession>A0ACC7NH06</accession>
<dbReference type="EMBL" id="JAQQDW010000044">
    <property type="protein sequence ID" value="MFM0105958.1"/>
    <property type="molecule type" value="Genomic_DNA"/>
</dbReference>
<proteinExistence type="predicted"/>
<name>A0ACC7NH06_9BURK</name>
<reference evidence="1 2" key="1">
    <citation type="journal article" date="2024" name="Chem. Sci.">
        <title>Discovery of megapolipeptins by genome mining of a Burkholderiales bacteria collection.</title>
        <authorList>
            <person name="Paulo B.S."/>
            <person name="Recchia M.J.J."/>
            <person name="Lee S."/>
            <person name="Fergusson C.H."/>
            <person name="Romanowski S.B."/>
            <person name="Hernandez A."/>
            <person name="Krull N."/>
            <person name="Liu D.Y."/>
            <person name="Cavanagh H."/>
            <person name="Bos A."/>
            <person name="Gray C.A."/>
            <person name="Murphy B.T."/>
            <person name="Linington R.G."/>
            <person name="Eustaquio A.S."/>
        </authorList>
    </citation>
    <scope>NUCLEOTIDE SEQUENCE [LARGE SCALE GENOMIC DNA]</scope>
    <source>
        <strain evidence="1 2">RL18-126-BIB-B</strain>
    </source>
</reference>
<gene>
    <name evidence="1" type="ORF">PQR01_21325</name>
</gene>
<evidence type="ECO:0000313" key="2">
    <source>
        <dbReference type="Proteomes" id="UP001629235"/>
    </source>
</evidence>
<dbReference type="Proteomes" id="UP001629235">
    <property type="component" value="Unassembled WGS sequence"/>
</dbReference>
<protein>
    <submittedName>
        <fullName evidence="1">Uncharacterized protein</fullName>
    </submittedName>
</protein>
<comment type="caution">
    <text evidence="1">The sequence shown here is derived from an EMBL/GenBank/DDBJ whole genome shotgun (WGS) entry which is preliminary data.</text>
</comment>
<evidence type="ECO:0000313" key="1">
    <source>
        <dbReference type="EMBL" id="MFM0105958.1"/>
    </source>
</evidence>
<organism evidence="1 2">
    <name type="scientific">Paraburkholderia rhynchosiae</name>
    <dbReference type="NCBI Taxonomy" id="487049"/>
    <lineage>
        <taxon>Bacteria</taxon>
        <taxon>Pseudomonadati</taxon>
        <taxon>Pseudomonadota</taxon>
        <taxon>Betaproteobacteria</taxon>
        <taxon>Burkholderiales</taxon>
        <taxon>Burkholderiaceae</taxon>
        <taxon>Paraburkholderia</taxon>
    </lineage>
</organism>
<sequence>MSAHSGPLRTKTDVAALLRCSIRTVEYLVKAGQIPAPIHIGRRPYWHDDLIQSWLGQRFGLAIASVKADEAANVPSAAASASPAIDDPVIVSQSPSSAAPAIQRARARNARKLSEMATEAIR</sequence>
<keyword evidence="2" id="KW-1185">Reference proteome</keyword>